<evidence type="ECO:0000259" key="14">
    <source>
        <dbReference type="Pfam" id="PF02687"/>
    </source>
</evidence>
<dbReference type="NCBIfam" id="TIGR00439">
    <property type="entry name" value="FtsX_Gneg"/>
    <property type="match status" value="1"/>
</dbReference>
<evidence type="ECO:0000256" key="13">
    <source>
        <dbReference type="SAM" id="Phobius"/>
    </source>
</evidence>
<dbReference type="Gene3D" id="3.30.70.3040">
    <property type="match status" value="1"/>
</dbReference>
<comment type="subunit">
    <text evidence="3">Forms a membrane-associated complex with FtsE.</text>
</comment>
<evidence type="ECO:0000256" key="6">
    <source>
        <dbReference type="ARBA" id="ARBA00022519"/>
    </source>
</evidence>
<evidence type="ECO:0000259" key="15">
    <source>
        <dbReference type="Pfam" id="PF18075"/>
    </source>
</evidence>
<dbReference type="InterPro" id="IPR047590">
    <property type="entry name" value="FtsX_proteobact-type"/>
</dbReference>
<dbReference type="RefSeq" id="WP_157591364.1">
    <property type="nucleotide sequence ID" value="NZ_CP037953.1"/>
</dbReference>
<keyword evidence="17" id="KW-1185">Reference proteome</keyword>
<comment type="function">
    <text evidence="12">Part of the ABC transporter FtsEX involved in cellular division.</text>
</comment>
<dbReference type="PIRSF" id="PIRSF003097">
    <property type="entry name" value="FtsX"/>
    <property type="match status" value="1"/>
</dbReference>
<reference evidence="16 17" key="1">
    <citation type="submission" date="2019-03" db="EMBL/GenBank/DDBJ databases">
        <title>Genomic Encyclopedia of Type Strains, Phase IV (KMG-IV): sequencing the most valuable type-strain genomes for metagenomic binning, comparative biology and taxonomic classification.</title>
        <authorList>
            <person name="Goeker M."/>
        </authorList>
    </citation>
    <scope>NUCLEOTIDE SEQUENCE [LARGE SCALE GENOMIC DNA]</scope>
    <source>
        <strain evidence="16 17">DSM 103792</strain>
    </source>
</reference>
<dbReference type="GO" id="GO:0005886">
    <property type="term" value="C:plasma membrane"/>
    <property type="evidence" value="ECO:0007669"/>
    <property type="project" value="UniProtKB-SubCell"/>
</dbReference>
<dbReference type="InterPro" id="IPR040690">
    <property type="entry name" value="FtsX_ECD"/>
</dbReference>
<organism evidence="16 17">
    <name type="scientific">Permianibacter aggregans</name>
    <dbReference type="NCBI Taxonomy" id="1510150"/>
    <lineage>
        <taxon>Bacteria</taxon>
        <taxon>Pseudomonadati</taxon>
        <taxon>Pseudomonadota</taxon>
        <taxon>Gammaproteobacteria</taxon>
        <taxon>Pseudomonadales</taxon>
        <taxon>Pseudomonadaceae</taxon>
        <taxon>Permianibacter</taxon>
    </lineage>
</organism>
<comment type="caution">
    <text evidence="16">The sequence shown here is derived from an EMBL/GenBank/DDBJ whole genome shotgun (WGS) entry which is preliminary data.</text>
</comment>
<feature type="domain" description="ABC3 transporter permease C-terminal" evidence="14">
    <location>
        <begin position="200"/>
        <end position="316"/>
    </location>
</feature>
<evidence type="ECO:0000256" key="3">
    <source>
        <dbReference type="ARBA" id="ARBA00011160"/>
    </source>
</evidence>
<evidence type="ECO:0000256" key="1">
    <source>
        <dbReference type="ARBA" id="ARBA00004429"/>
    </source>
</evidence>
<feature type="transmembrane region" description="Helical" evidence="13">
    <location>
        <begin position="43"/>
        <end position="66"/>
    </location>
</feature>
<evidence type="ECO:0000256" key="8">
    <source>
        <dbReference type="ARBA" id="ARBA00022692"/>
    </source>
</evidence>
<feature type="transmembrane region" description="Helical" evidence="13">
    <location>
        <begin position="195"/>
        <end position="215"/>
    </location>
</feature>
<comment type="subcellular location">
    <subcellularLocation>
        <location evidence="1">Cell inner membrane</location>
        <topology evidence="1">Multi-pass membrane protein</topology>
    </subcellularLocation>
</comment>
<dbReference type="GO" id="GO:0032153">
    <property type="term" value="C:cell division site"/>
    <property type="evidence" value="ECO:0007669"/>
    <property type="project" value="TreeGrafter"/>
</dbReference>
<evidence type="ECO:0000256" key="9">
    <source>
        <dbReference type="ARBA" id="ARBA00022989"/>
    </source>
</evidence>
<evidence type="ECO:0000313" key="17">
    <source>
        <dbReference type="Proteomes" id="UP000295375"/>
    </source>
</evidence>
<keyword evidence="7 12" id="KW-0132">Cell division</keyword>
<keyword evidence="6 12" id="KW-0997">Cell inner membrane</keyword>
<name>A0A4R6UC13_9GAMM</name>
<dbReference type="Proteomes" id="UP000295375">
    <property type="component" value="Unassembled WGS sequence"/>
</dbReference>
<keyword evidence="9 13" id="KW-1133">Transmembrane helix</keyword>
<dbReference type="InterPro" id="IPR004513">
    <property type="entry name" value="FtsX"/>
</dbReference>
<evidence type="ECO:0000256" key="11">
    <source>
        <dbReference type="ARBA" id="ARBA00023306"/>
    </source>
</evidence>
<evidence type="ECO:0000256" key="5">
    <source>
        <dbReference type="ARBA" id="ARBA00022475"/>
    </source>
</evidence>
<feature type="transmembrane region" description="Helical" evidence="13">
    <location>
        <begin position="248"/>
        <end position="269"/>
    </location>
</feature>
<dbReference type="GO" id="GO:0051301">
    <property type="term" value="P:cell division"/>
    <property type="evidence" value="ECO:0007669"/>
    <property type="project" value="UniProtKB-KW"/>
</dbReference>
<feature type="transmembrane region" description="Helical" evidence="13">
    <location>
        <begin position="294"/>
        <end position="313"/>
    </location>
</feature>
<evidence type="ECO:0000256" key="2">
    <source>
        <dbReference type="ARBA" id="ARBA00007379"/>
    </source>
</evidence>
<dbReference type="InterPro" id="IPR003838">
    <property type="entry name" value="ABC3_permease_C"/>
</dbReference>
<comment type="similarity">
    <text evidence="2 12">Belongs to the ABC-4 integral membrane protein family. FtsX subfamily.</text>
</comment>
<protein>
    <recommendedName>
        <fullName evidence="4 12">Cell division protein FtsX</fullName>
    </recommendedName>
</protein>
<accession>A0A4R6UC13</accession>
<keyword evidence="5 12" id="KW-1003">Cell membrane</keyword>
<evidence type="ECO:0000256" key="7">
    <source>
        <dbReference type="ARBA" id="ARBA00022618"/>
    </source>
</evidence>
<dbReference type="PANTHER" id="PTHR47755">
    <property type="entry name" value="CELL DIVISION PROTEIN FTSX"/>
    <property type="match status" value="1"/>
</dbReference>
<evidence type="ECO:0000256" key="4">
    <source>
        <dbReference type="ARBA" id="ARBA00021907"/>
    </source>
</evidence>
<proteinExistence type="inferred from homology"/>
<keyword evidence="10 12" id="KW-0472">Membrane</keyword>
<sequence length="323" mass="35809">MSEPRDSGAVFARPSWQSRFRMWLLGHREDSKRSLHELLRTPLNTLLTILVIAVAVALPTGLQVLLKNAEQVAGSFQGSSQITLYLKLDLPEAKGYQLTQELKRDNDIATATFQTREESLLEFKTLSGFGDALDYLEDNPLPAVITVQPTQLASTPEAAEKLLKRLRALPEVEEAQLDLAWLRRLYALMSVGERIATALAIGLGLAVILIIGNTIRLAIENRRAEIEVIKLVGATDSFIRRPFMYSGIWFGLLGGLMATILVTATIWWLDDPVRELAGLYQSSYQVKGLGFTDSLRVLLFATLLGLGGSIVSVNRHLKDIEPR</sequence>
<evidence type="ECO:0000256" key="12">
    <source>
        <dbReference type="PIRNR" id="PIRNR003097"/>
    </source>
</evidence>
<dbReference type="Pfam" id="PF02687">
    <property type="entry name" value="FtsX"/>
    <property type="match status" value="1"/>
</dbReference>
<dbReference type="Pfam" id="PF18075">
    <property type="entry name" value="FtsX_ECD"/>
    <property type="match status" value="1"/>
</dbReference>
<keyword evidence="11 12" id="KW-0131">Cell cycle</keyword>
<dbReference type="AlphaFoldDB" id="A0A4R6UC13"/>
<gene>
    <name evidence="16" type="ORF">EV696_12519</name>
</gene>
<evidence type="ECO:0000313" key="16">
    <source>
        <dbReference type="EMBL" id="TDQ44208.1"/>
    </source>
</evidence>
<keyword evidence="8 13" id="KW-0812">Transmembrane</keyword>
<dbReference type="PANTHER" id="PTHR47755:SF1">
    <property type="entry name" value="CELL DIVISION PROTEIN FTSX"/>
    <property type="match status" value="1"/>
</dbReference>
<evidence type="ECO:0000256" key="10">
    <source>
        <dbReference type="ARBA" id="ARBA00023136"/>
    </source>
</evidence>
<feature type="domain" description="FtsX extracellular" evidence="15">
    <location>
        <begin position="81"/>
        <end position="174"/>
    </location>
</feature>
<dbReference type="EMBL" id="SNYM01000025">
    <property type="protein sequence ID" value="TDQ44208.1"/>
    <property type="molecule type" value="Genomic_DNA"/>
</dbReference>